<proteinExistence type="predicted"/>
<feature type="transmembrane region" description="Helical" evidence="1">
    <location>
        <begin position="19"/>
        <end position="36"/>
    </location>
</feature>
<protein>
    <submittedName>
        <fullName evidence="2">DUF805 domain-containing protein</fullName>
    </submittedName>
</protein>
<feature type="transmembrane region" description="Helical" evidence="1">
    <location>
        <begin position="72"/>
        <end position="90"/>
    </location>
</feature>
<feature type="transmembrane region" description="Helical" evidence="1">
    <location>
        <begin position="42"/>
        <end position="60"/>
    </location>
</feature>
<dbReference type="InterPro" id="IPR008523">
    <property type="entry name" value="DUF805"/>
</dbReference>
<reference evidence="2 3" key="1">
    <citation type="submission" date="2023-06" db="EMBL/GenBank/DDBJ databases">
        <title>Azospirillum isscasensis sp.nov, a bacterium isolated from rhizosphere soil of rice.</title>
        <authorList>
            <person name="Wang H."/>
        </authorList>
    </citation>
    <scope>NUCLEOTIDE SEQUENCE [LARGE SCALE GENOMIC DNA]</scope>
    <source>
        <strain evidence="2 3">C340-1</strain>
    </source>
</reference>
<organism evidence="2 3">
    <name type="scientific">Azospirillum isscasi</name>
    <dbReference type="NCBI Taxonomy" id="3053926"/>
    <lineage>
        <taxon>Bacteria</taxon>
        <taxon>Pseudomonadati</taxon>
        <taxon>Pseudomonadota</taxon>
        <taxon>Alphaproteobacteria</taxon>
        <taxon>Rhodospirillales</taxon>
        <taxon>Azospirillaceae</taxon>
        <taxon>Azospirillum</taxon>
    </lineage>
</organism>
<dbReference type="Proteomes" id="UP001227317">
    <property type="component" value="Unassembled WGS sequence"/>
</dbReference>
<dbReference type="PANTHER" id="PTHR34980">
    <property type="entry name" value="INNER MEMBRANE PROTEIN-RELATED-RELATED"/>
    <property type="match status" value="1"/>
</dbReference>
<evidence type="ECO:0000256" key="1">
    <source>
        <dbReference type="SAM" id="Phobius"/>
    </source>
</evidence>
<accession>A0ABU0WMJ5</accession>
<keyword evidence="3" id="KW-1185">Reference proteome</keyword>
<keyword evidence="1" id="KW-1133">Transmembrane helix</keyword>
<keyword evidence="1" id="KW-0472">Membrane</keyword>
<sequence length="115" mass="12975">MSWSEFLLSFKGRIGRKPYWLFTFAFMLISIVFPVFDMDGDVSVFGIVLNILLIWPCLAVGAKRWHDRGKSAWWLLIVLIPVVGMLWALIECGFLRGTDGPNRFGPDPSAPPAFA</sequence>
<dbReference type="RefSeq" id="WP_306710012.1">
    <property type="nucleotide sequence ID" value="NZ_JAUJFI010000144.1"/>
</dbReference>
<keyword evidence="1" id="KW-0812">Transmembrane</keyword>
<comment type="caution">
    <text evidence="2">The sequence shown here is derived from an EMBL/GenBank/DDBJ whole genome shotgun (WGS) entry which is preliminary data.</text>
</comment>
<gene>
    <name evidence="2" type="ORF">QSG27_22345</name>
</gene>
<dbReference type="Pfam" id="PF05656">
    <property type="entry name" value="DUF805"/>
    <property type="match status" value="1"/>
</dbReference>
<name>A0ABU0WMJ5_9PROT</name>
<evidence type="ECO:0000313" key="3">
    <source>
        <dbReference type="Proteomes" id="UP001227317"/>
    </source>
</evidence>
<evidence type="ECO:0000313" key="2">
    <source>
        <dbReference type="EMBL" id="MDQ2105456.1"/>
    </source>
</evidence>
<dbReference type="EMBL" id="JAUJFI010000144">
    <property type="protein sequence ID" value="MDQ2105456.1"/>
    <property type="molecule type" value="Genomic_DNA"/>
</dbReference>